<evidence type="ECO:0000313" key="2">
    <source>
        <dbReference type="Proteomes" id="UP001062846"/>
    </source>
</evidence>
<sequence length="219" mass="23210">MVEAEARREAGETGGETGARGRGGRSSRSRGRGVRPPAGGRGAGSSGQGEGSTQAPETAETSASPGLPSLEWMIGVRDSSGARVVIGIPRLPIARKEESSRLDLLPSLSYLLLLRTQPEDTTSVLVSASTRGRGTQKVSRSATEARQFEVFPRAASQRRPAPQESEEETEESLESRALGSTDSSTASGSPGDDDDDDDGDDRVECSKSEGHQRKRTRRD</sequence>
<evidence type="ECO:0000313" key="1">
    <source>
        <dbReference type="EMBL" id="KAI8535484.1"/>
    </source>
</evidence>
<keyword evidence="2" id="KW-1185">Reference proteome</keyword>
<organism evidence="1 2">
    <name type="scientific">Rhododendron molle</name>
    <name type="common">Chinese azalea</name>
    <name type="synonym">Azalea mollis</name>
    <dbReference type="NCBI Taxonomy" id="49168"/>
    <lineage>
        <taxon>Eukaryota</taxon>
        <taxon>Viridiplantae</taxon>
        <taxon>Streptophyta</taxon>
        <taxon>Embryophyta</taxon>
        <taxon>Tracheophyta</taxon>
        <taxon>Spermatophyta</taxon>
        <taxon>Magnoliopsida</taxon>
        <taxon>eudicotyledons</taxon>
        <taxon>Gunneridae</taxon>
        <taxon>Pentapetalae</taxon>
        <taxon>asterids</taxon>
        <taxon>Ericales</taxon>
        <taxon>Ericaceae</taxon>
        <taxon>Ericoideae</taxon>
        <taxon>Rhodoreae</taxon>
        <taxon>Rhododendron</taxon>
    </lineage>
</organism>
<proteinExistence type="predicted"/>
<name>A0ACC0M3K8_RHOML</name>
<gene>
    <name evidence="1" type="ORF">RHMOL_Rhmol10G0178100</name>
</gene>
<comment type="caution">
    <text evidence="1">The sequence shown here is derived from an EMBL/GenBank/DDBJ whole genome shotgun (WGS) entry which is preliminary data.</text>
</comment>
<protein>
    <submittedName>
        <fullName evidence="1">Uncharacterized protein</fullName>
    </submittedName>
</protein>
<dbReference type="Proteomes" id="UP001062846">
    <property type="component" value="Chromosome 10"/>
</dbReference>
<reference evidence="1" key="1">
    <citation type="submission" date="2022-02" db="EMBL/GenBank/DDBJ databases">
        <title>Plant Genome Project.</title>
        <authorList>
            <person name="Zhang R.-G."/>
        </authorList>
    </citation>
    <scope>NUCLEOTIDE SEQUENCE</scope>
    <source>
        <strain evidence="1">AT1</strain>
    </source>
</reference>
<dbReference type="EMBL" id="CM046397">
    <property type="protein sequence ID" value="KAI8535484.1"/>
    <property type="molecule type" value="Genomic_DNA"/>
</dbReference>
<accession>A0ACC0M3K8</accession>